<dbReference type="Proteomes" id="UP000008633">
    <property type="component" value="Chromosome"/>
</dbReference>
<evidence type="ECO:0000313" key="2">
    <source>
        <dbReference type="Proteomes" id="UP000008633"/>
    </source>
</evidence>
<dbReference type="eggNOG" id="ENOG5031AV0">
    <property type="taxonomic scope" value="Bacteria"/>
</dbReference>
<name>E6WYB8_NITSE</name>
<keyword evidence="2" id="KW-1185">Reference proteome</keyword>
<reference evidence="2" key="2">
    <citation type="submission" date="2011-01" db="EMBL/GenBank/DDBJ databases">
        <title>The complete genome of Nitratifractor salsuginis DSM 16511.</title>
        <authorList>
            <consortium name="US DOE Joint Genome Institute (JGI-PGF)"/>
            <person name="Lucas S."/>
            <person name="Copeland A."/>
            <person name="Lapidus A."/>
            <person name="Bruce D."/>
            <person name="Goodwin L."/>
            <person name="Pitluck S."/>
            <person name="Kyrpides N."/>
            <person name="Mavromatis K."/>
            <person name="Ivanova N."/>
            <person name="Mikhailova N."/>
            <person name="Zeytun A."/>
            <person name="Detter J.C."/>
            <person name="Tapia R."/>
            <person name="Han C."/>
            <person name="Land M."/>
            <person name="Hauser L."/>
            <person name="Markowitz V."/>
            <person name="Cheng J.-F."/>
            <person name="Hugenholtz P."/>
            <person name="Woyke T."/>
            <person name="Wu D."/>
            <person name="Tindall B."/>
            <person name="Schuetze A."/>
            <person name="Brambilla E."/>
            <person name="Klenk H.-P."/>
            <person name="Eisen J.A."/>
        </authorList>
    </citation>
    <scope>NUCLEOTIDE SEQUENCE [LARGE SCALE GENOMIC DNA]</scope>
    <source>
        <strain evidence="2">DSM 16511 / JCM 12458 / E9I37-1</strain>
    </source>
</reference>
<dbReference type="HOGENOM" id="CLU_3085491_0_0_7"/>
<sequence>MAVPEDVGCKNENCIKWAQECKRAKIYREGKAREVKSFGGTPEKGCGKFLPIDK</sequence>
<dbReference type="KEGG" id="nsa:Nitsa_0093"/>
<reference evidence="1 2" key="1">
    <citation type="journal article" date="2011" name="Stand. Genomic Sci.">
        <title>Complete genome sequence of Nitratifractor salsuginis type strain (E9I37-1).</title>
        <authorList>
            <person name="Anderson I."/>
            <person name="Sikorski J."/>
            <person name="Zeytun A."/>
            <person name="Nolan M."/>
            <person name="Lapidus A."/>
            <person name="Lucas S."/>
            <person name="Hammon N."/>
            <person name="Deshpande S."/>
            <person name="Cheng J.F."/>
            <person name="Tapia R."/>
            <person name="Han C."/>
            <person name="Goodwin L."/>
            <person name="Pitluck S."/>
            <person name="Liolios K."/>
            <person name="Pagani I."/>
            <person name="Ivanova N."/>
            <person name="Huntemann M."/>
            <person name="Mavromatis K."/>
            <person name="Ovchinikova G."/>
            <person name="Pati A."/>
            <person name="Chen A."/>
            <person name="Palaniappan K."/>
            <person name="Land M."/>
            <person name="Hauser L."/>
            <person name="Brambilla E.M."/>
            <person name="Ngatchou-Djao O.D."/>
            <person name="Rohde M."/>
            <person name="Tindall B.J."/>
            <person name="Goker M."/>
            <person name="Detter J.C."/>
            <person name="Woyke T."/>
            <person name="Bristow J."/>
            <person name="Eisen J.A."/>
            <person name="Markowitz V."/>
            <person name="Hugenholtz P."/>
            <person name="Klenk H.P."/>
            <person name="Kyrpides N.C."/>
        </authorList>
    </citation>
    <scope>NUCLEOTIDE SEQUENCE [LARGE SCALE GENOMIC DNA]</scope>
    <source>
        <strain evidence="2">DSM 16511 / JCM 12458 / E9I37-1</strain>
    </source>
</reference>
<dbReference type="RefSeq" id="WP_013553063.1">
    <property type="nucleotide sequence ID" value="NC_014935.1"/>
</dbReference>
<protein>
    <submittedName>
        <fullName evidence="1">Uncharacterized protein</fullName>
    </submittedName>
</protein>
<evidence type="ECO:0000313" key="1">
    <source>
        <dbReference type="EMBL" id="ADV45366.1"/>
    </source>
</evidence>
<accession>E6WYB8</accession>
<gene>
    <name evidence="1" type="ordered locus">Nitsa_0093</name>
</gene>
<dbReference type="EMBL" id="CP002452">
    <property type="protein sequence ID" value="ADV45366.1"/>
    <property type="molecule type" value="Genomic_DNA"/>
</dbReference>
<organism evidence="1 2">
    <name type="scientific">Nitratifractor salsuginis (strain DSM 16511 / JCM 12458 / E9I37-1)</name>
    <dbReference type="NCBI Taxonomy" id="749222"/>
    <lineage>
        <taxon>Bacteria</taxon>
        <taxon>Pseudomonadati</taxon>
        <taxon>Campylobacterota</taxon>
        <taxon>Epsilonproteobacteria</taxon>
        <taxon>Campylobacterales</taxon>
        <taxon>Sulfurovaceae</taxon>
        <taxon>Nitratifractor</taxon>
    </lineage>
</organism>
<proteinExistence type="predicted"/>
<dbReference type="AlphaFoldDB" id="E6WYB8"/>